<dbReference type="AlphaFoldDB" id="A0A2T1HMZ3"/>
<comment type="caution">
    <text evidence="1">The sequence shown here is derived from an EMBL/GenBank/DDBJ whole genome shotgun (WGS) entry which is preliminary data.</text>
</comment>
<reference evidence="2" key="1">
    <citation type="submission" date="2018-03" db="EMBL/GenBank/DDBJ databases">
        <authorList>
            <person name="Sun L."/>
            <person name="Liu H."/>
            <person name="Chen W."/>
            <person name="Huang K."/>
            <person name="Liu W."/>
            <person name="Gao X."/>
        </authorList>
    </citation>
    <scope>NUCLEOTIDE SEQUENCE [LARGE SCALE GENOMIC DNA]</scope>
    <source>
        <strain evidence="2">SH9</strain>
    </source>
</reference>
<proteinExistence type="predicted"/>
<accession>A0A2T1HMZ3</accession>
<evidence type="ECO:0000313" key="1">
    <source>
        <dbReference type="EMBL" id="PSC02949.1"/>
    </source>
</evidence>
<name>A0A2T1HMZ3_9HYPH</name>
<dbReference type="EMBL" id="PVZS01000034">
    <property type="protein sequence ID" value="PSC02949.1"/>
    <property type="molecule type" value="Genomic_DNA"/>
</dbReference>
<keyword evidence="2" id="KW-1185">Reference proteome</keyword>
<sequence>MALVRRFHAWRGRSGRRYVVSAYEAGAAPDYAGVVALAVRRTPDGRLTMLGAVARDSEDVSLVANPAFARADEIHLHLLAENEADRAKVVRDLAGEAPLR</sequence>
<protein>
    <submittedName>
        <fullName evidence="1">Uncharacterized protein</fullName>
    </submittedName>
</protein>
<organism evidence="1 2">
    <name type="scientific">Alsobacter soli</name>
    <dbReference type="NCBI Taxonomy" id="2109933"/>
    <lineage>
        <taxon>Bacteria</taxon>
        <taxon>Pseudomonadati</taxon>
        <taxon>Pseudomonadota</taxon>
        <taxon>Alphaproteobacteria</taxon>
        <taxon>Hyphomicrobiales</taxon>
        <taxon>Alsobacteraceae</taxon>
        <taxon>Alsobacter</taxon>
    </lineage>
</organism>
<dbReference type="Proteomes" id="UP000239772">
    <property type="component" value="Unassembled WGS sequence"/>
</dbReference>
<gene>
    <name evidence="1" type="ORF">SLNSH_21430</name>
</gene>
<evidence type="ECO:0000313" key="2">
    <source>
        <dbReference type="Proteomes" id="UP000239772"/>
    </source>
</evidence>